<feature type="region of interest" description="Disordered" evidence="1">
    <location>
        <begin position="162"/>
        <end position="183"/>
    </location>
</feature>
<accession>A0A1G7D424</accession>
<evidence type="ECO:0000313" key="2">
    <source>
        <dbReference type="EMBL" id="SDE45706.1"/>
    </source>
</evidence>
<sequence>MSRQEILPPELHLPDLRTDAPPALSKLERRTVLAFVERLLLAEGQPAPFFTLLRQTDTALAALIGAEAASAARPGPYGRFPRGPACAEDLDGPPWRIPPALCARVGERLSVALEFAYLLVMHPGDLRRESLLALTTGGWSPEGIGALAEQIGAVAHQTRRLAERHGRARSASTRMAPGRTRLH</sequence>
<evidence type="ECO:0000256" key="1">
    <source>
        <dbReference type="SAM" id="MobiDB-lite"/>
    </source>
</evidence>
<name>A0A1G7D424_RHOCA</name>
<gene>
    <name evidence="2" type="ORF">SAMN04244550_00464</name>
</gene>
<reference evidence="2 3" key="1">
    <citation type="submission" date="2016-10" db="EMBL/GenBank/DDBJ databases">
        <authorList>
            <person name="de Groot N.N."/>
        </authorList>
    </citation>
    <scope>NUCLEOTIDE SEQUENCE [LARGE SCALE GENOMIC DNA]</scope>
    <source>
        <strain evidence="3">DSM 938 / 37b4</strain>
    </source>
</reference>
<organism evidence="2 3">
    <name type="scientific">Rhodobacter capsulatus</name>
    <name type="common">Rhodopseudomonas capsulata</name>
    <dbReference type="NCBI Taxonomy" id="1061"/>
    <lineage>
        <taxon>Bacteria</taxon>
        <taxon>Pseudomonadati</taxon>
        <taxon>Pseudomonadota</taxon>
        <taxon>Alphaproteobacteria</taxon>
        <taxon>Rhodobacterales</taxon>
        <taxon>Rhodobacter group</taxon>
        <taxon>Rhodobacter</taxon>
    </lineage>
</organism>
<evidence type="ECO:0000313" key="3">
    <source>
        <dbReference type="Proteomes" id="UP000183812"/>
    </source>
</evidence>
<dbReference type="RefSeq" id="WP_074552634.1">
    <property type="nucleotide sequence ID" value="NZ_CP119563.1"/>
</dbReference>
<dbReference type="AlphaFoldDB" id="A0A1G7D424"/>
<dbReference type="EMBL" id="FNAY01000001">
    <property type="protein sequence ID" value="SDE45706.1"/>
    <property type="molecule type" value="Genomic_DNA"/>
</dbReference>
<proteinExistence type="predicted"/>
<dbReference type="OrthoDB" id="8718286at2"/>
<dbReference type="Proteomes" id="UP000183812">
    <property type="component" value="Unassembled WGS sequence"/>
</dbReference>
<feature type="region of interest" description="Disordered" evidence="1">
    <location>
        <begin position="1"/>
        <end position="20"/>
    </location>
</feature>
<protein>
    <submittedName>
        <fullName evidence="2">N-terminal domain of uncharacterized protein YciW-containing protein</fullName>
    </submittedName>
</protein>